<comment type="caution">
    <text evidence="1">The sequence shown here is derived from an EMBL/GenBank/DDBJ whole genome shotgun (WGS) entry which is preliminary data.</text>
</comment>
<dbReference type="EMBL" id="BLZR01000001">
    <property type="protein sequence ID" value="GFP75136.1"/>
    <property type="molecule type" value="Genomic_DNA"/>
</dbReference>
<evidence type="ECO:0000313" key="1">
    <source>
        <dbReference type="EMBL" id="GFP75136.1"/>
    </source>
</evidence>
<dbReference type="Proteomes" id="UP000580568">
    <property type="component" value="Unassembled WGS sequence"/>
</dbReference>
<proteinExistence type="predicted"/>
<name>A0A6V8SEI8_9CLOT</name>
<dbReference type="AlphaFoldDB" id="A0A6V8SEI8"/>
<accession>A0A6V8SEI8</accession>
<reference evidence="1 2" key="1">
    <citation type="submission" date="2020-07" db="EMBL/GenBank/DDBJ databases">
        <title>A new beta-1,3-glucan-decomposing anaerobic bacterium isolated from anoxic soil subjected to biological soil disinfestation.</title>
        <authorList>
            <person name="Ueki A."/>
            <person name="Tonouchi A."/>
        </authorList>
    </citation>
    <scope>NUCLEOTIDE SEQUENCE [LARGE SCALE GENOMIC DNA]</scope>
    <source>
        <strain evidence="1 2">TW1</strain>
    </source>
</reference>
<protein>
    <submittedName>
        <fullName evidence="1">Uncharacterized protein</fullName>
    </submittedName>
</protein>
<keyword evidence="2" id="KW-1185">Reference proteome</keyword>
<sequence length="158" mass="18314">MKKIKLILIGFILVSISFAIFAYVKQKNNNDVQIRLADYKFRESLSLASNGFAVDYSKMNDDTKVYYYIQTSSNLYTAINIIDMTSYKDVKNRNALGEAIYNLYLCMTHDYSRKEILKDNNMSSIFNCLAKISNDPEDEEDCKRISRLAGDLYFNNNK</sequence>
<gene>
    <name evidence="1" type="ORF">bsdtw1_01207</name>
</gene>
<evidence type="ECO:0000313" key="2">
    <source>
        <dbReference type="Proteomes" id="UP000580568"/>
    </source>
</evidence>
<organism evidence="1 2">
    <name type="scientific">Clostridium fungisolvens</name>
    <dbReference type="NCBI Taxonomy" id="1604897"/>
    <lineage>
        <taxon>Bacteria</taxon>
        <taxon>Bacillati</taxon>
        <taxon>Bacillota</taxon>
        <taxon>Clostridia</taxon>
        <taxon>Eubacteriales</taxon>
        <taxon>Clostridiaceae</taxon>
        <taxon>Clostridium</taxon>
    </lineage>
</organism>
<dbReference type="RefSeq" id="WP_183276664.1">
    <property type="nucleotide sequence ID" value="NZ_BLZR01000001.1"/>
</dbReference>